<comment type="caution">
    <text evidence="1">The sequence shown here is derived from an EMBL/GenBank/DDBJ whole genome shotgun (WGS) entry which is preliminary data.</text>
</comment>
<evidence type="ECO:0000313" key="1">
    <source>
        <dbReference type="EMBL" id="TYT75682.1"/>
    </source>
</evidence>
<keyword evidence="2" id="KW-1185">Reference proteome</keyword>
<name>A0A5Q4VHC5_9BACT</name>
<proteinExistence type="predicted"/>
<organism evidence="1 2">
    <name type="scientific">Desulfobotulus mexicanus</name>
    <dbReference type="NCBI Taxonomy" id="2586642"/>
    <lineage>
        <taxon>Bacteria</taxon>
        <taxon>Pseudomonadati</taxon>
        <taxon>Thermodesulfobacteriota</taxon>
        <taxon>Desulfobacteria</taxon>
        <taxon>Desulfobacterales</taxon>
        <taxon>Desulfobacteraceae</taxon>
        <taxon>Desulfobotulus</taxon>
    </lineage>
</organism>
<protein>
    <submittedName>
        <fullName evidence="1">Uncharacterized protein</fullName>
    </submittedName>
</protein>
<accession>A0A5Q4VHC5</accession>
<gene>
    <name evidence="1" type="ORF">FIM25_04385</name>
</gene>
<sequence>MDIIDPKITKIYKDFQKNDLFHFLQNYREIVEENEFFRYFDRLVNEYIQKIQSRSKKNFPKFKVHNDEHLKEHAFAVNVQSEESDIYNIVQINLLLRQVKAIQKKIQKFKENDNIYKSHRMYGLLQFLKEIYTDSESFFPILEASKGIKPESSIKRSNFITSGEIYGLADNIRYGSFKITNQRVSIATSIFLIRQALEVKLFCALGIDNIQNTDGSIVKLTPDRLVDFYFNHSENIIMPKTITKSVIKKIHSWTHNYIHTGILINHWLIDFALELLSPLMGLKVDEEAERFHINGGISIKKQYYDNQLYDDLMIYLTEKVGLKDFVINKMAPANIEAMLI</sequence>
<dbReference type="Proteomes" id="UP000321899">
    <property type="component" value="Unassembled WGS sequence"/>
</dbReference>
<dbReference type="RefSeq" id="WP_139446700.1">
    <property type="nucleotide sequence ID" value="NZ_VDMB01000003.1"/>
</dbReference>
<evidence type="ECO:0000313" key="2">
    <source>
        <dbReference type="Proteomes" id="UP000321899"/>
    </source>
</evidence>
<dbReference type="AlphaFoldDB" id="A0A5Q4VHC5"/>
<dbReference type="EMBL" id="VDMB01000003">
    <property type="protein sequence ID" value="TYT75682.1"/>
    <property type="molecule type" value="Genomic_DNA"/>
</dbReference>
<dbReference type="OrthoDB" id="1431004at2"/>
<reference evidence="1 2" key="1">
    <citation type="submission" date="2019-06" db="EMBL/GenBank/DDBJ databases">
        <title>Desulfobotulus mexicanus sp. nov., a novel sulfate-reducing bacterium isolated from the sediment of an alkaline crater lake in Mexico.</title>
        <authorList>
            <person name="Hirschler-Rea A."/>
        </authorList>
    </citation>
    <scope>NUCLEOTIDE SEQUENCE [LARGE SCALE GENOMIC DNA]</scope>
    <source>
        <strain evidence="1 2">PAR22N</strain>
    </source>
</reference>